<dbReference type="PANTHER" id="PTHR43047:SF64">
    <property type="entry name" value="HISTIDINE KINASE CONTAINING CHEY-HOMOLOGOUS RECEIVER DOMAIN AND PAS DOMAIN-RELATED"/>
    <property type="match status" value="1"/>
</dbReference>
<evidence type="ECO:0000256" key="3">
    <source>
        <dbReference type="ARBA" id="ARBA00012438"/>
    </source>
</evidence>
<evidence type="ECO:0000259" key="16">
    <source>
        <dbReference type="PROSITE" id="PS50109"/>
    </source>
</evidence>
<evidence type="ECO:0000256" key="11">
    <source>
        <dbReference type="ARBA" id="ARBA00022989"/>
    </source>
</evidence>
<dbReference type="RefSeq" id="WP_119000327.1">
    <property type="nucleotide sequence ID" value="NZ_QWGP01000012.1"/>
</dbReference>
<keyword evidence="10" id="KW-0067">ATP-binding</keyword>
<dbReference type="InterPro" id="IPR000014">
    <property type="entry name" value="PAS"/>
</dbReference>
<comment type="catalytic activity">
    <reaction evidence="1">
        <text>ATP + protein L-histidine = ADP + protein N-phospho-L-histidine.</text>
        <dbReference type="EC" id="2.7.13.3"/>
    </reaction>
</comment>
<organism evidence="19 20">
    <name type="scientific">Cereibacter sphaeroides</name>
    <name type="common">Rhodobacter sphaeroides</name>
    <dbReference type="NCBI Taxonomy" id="1063"/>
    <lineage>
        <taxon>Bacteria</taxon>
        <taxon>Pseudomonadati</taxon>
        <taxon>Pseudomonadota</taxon>
        <taxon>Alphaproteobacteria</taxon>
        <taxon>Rhodobacterales</taxon>
        <taxon>Paracoccaceae</taxon>
        <taxon>Cereibacter</taxon>
    </lineage>
</organism>
<evidence type="ECO:0000259" key="17">
    <source>
        <dbReference type="PROSITE" id="PS50110"/>
    </source>
</evidence>
<dbReference type="SUPFAM" id="SSF55874">
    <property type="entry name" value="ATPase domain of HSP90 chaperone/DNA topoisomerase II/histidine kinase"/>
    <property type="match status" value="1"/>
</dbReference>
<gene>
    <name evidence="19" type="ORF">D1114_12275</name>
</gene>
<dbReference type="CDD" id="cd17546">
    <property type="entry name" value="REC_hyHK_CKI1_RcsC-like"/>
    <property type="match status" value="1"/>
</dbReference>
<dbReference type="Gene3D" id="3.30.565.10">
    <property type="entry name" value="Histidine kinase-like ATPase, C-terminal domain"/>
    <property type="match status" value="1"/>
</dbReference>
<dbReference type="EC" id="2.7.13.3" evidence="3"/>
<keyword evidence="8" id="KW-0812">Transmembrane</keyword>
<dbReference type="PANTHER" id="PTHR43047">
    <property type="entry name" value="TWO-COMPONENT HISTIDINE PROTEIN KINASE"/>
    <property type="match status" value="1"/>
</dbReference>
<evidence type="ECO:0000256" key="6">
    <source>
        <dbReference type="ARBA" id="ARBA00022553"/>
    </source>
</evidence>
<keyword evidence="6 15" id="KW-0597">Phosphoprotein</keyword>
<dbReference type="PROSITE" id="PS50110">
    <property type="entry name" value="RESPONSE_REGULATORY"/>
    <property type="match status" value="1"/>
</dbReference>
<dbReference type="Proteomes" id="UP000266305">
    <property type="component" value="Unassembled WGS sequence"/>
</dbReference>
<dbReference type="Pfam" id="PF00072">
    <property type="entry name" value="Response_reg"/>
    <property type="match status" value="1"/>
</dbReference>
<dbReference type="GO" id="GO:0000155">
    <property type="term" value="F:phosphorelay sensor kinase activity"/>
    <property type="evidence" value="ECO:0007669"/>
    <property type="project" value="InterPro"/>
</dbReference>
<dbReference type="Pfam" id="PF13188">
    <property type="entry name" value="PAS_8"/>
    <property type="match status" value="1"/>
</dbReference>
<name>A0AAX1UKC4_CERSP</name>
<keyword evidence="10" id="KW-0547">Nucleotide-binding</keyword>
<dbReference type="GO" id="GO:0005886">
    <property type="term" value="C:plasma membrane"/>
    <property type="evidence" value="ECO:0007669"/>
    <property type="project" value="UniProtKB-SubCell"/>
</dbReference>
<keyword evidence="12" id="KW-0902">Two-component regulatory system</keyword>
<reference evidence="19 20" key="1">
    <citation type="submission" date="2018-08" db="EMBL/GenBank/DDBJ databases">
        <title>Draft genome sequence of Rhodobacter sphaeroides FY.</title>
        <authorList>
            <person name="Rayyan A."/>
            <person name="Meyer T.E."/>
            <person name="Kyndt J.A."/>
        </authorList>
    </citation>
    <scope>NUCLEOTIDE SEQUENCE [LARGE SCALE GENOMIC DNA]</scope>
    <source>
        <strain evidence="19 20">FY</strain>
    </source>
</reference>
<dbReference type="InterPro" id="IPR003661">
    <property type="entry name" value="HisK_dim/P_dom"/>
</dbReference>
<feature type="modified residue" description="Phosphohistidine" evidence="14">
    <location>
        <position position="753"/>
    </location>
</feature>
<keyword evidence="11" id="KW-1133">Transmembrane helix</keyword>
<dbReference type="Gene3D" id="3.40.50.2300">
    <property type="match status" value="1"/>
</dbReference>
<evidence type="ECO:0000256" key="4">
    <source>
        <dbReference type="ARBA" id="ARBA00022475"/>
    </source>
</evidence>
<evidence type="ECO:0000256" key="1">
    <source>
        <dbReference type="ARBA" id="ARBA00000085"/>
    </source>
</evidence>
<dbReference type="InterPro" id="IPR036890">
    <property type="entry name" value="HATPase_C_sf"/>
</dbReference>
<dbReference type="Gene3D" id="3.30.450.20">
    <property type="entry name" value="PAS domain"/>
    <property type="match status" value="1"/>
</dbReference>
<dbReference type="SMART" id="SM00388">
    <property type="entry name" value="HisKA"/>
    <property type="match status" value="1"/>
</dbReference>
<dbReference type="Gene3D" id="1.20.120.160">
    <property type="entry name" value="HPT domain"/>
    <property type="match status" value="1"/>
</dbReference>
<dbReference type="SUPFAM" id="SSF47226">
    <property type="entry name" value="Histidine-containing phosphotransfer domain, HPT domain"/>
    <property type="match status" value="1"/>
</dbReference>
<dbReference type="Gene3D" id="1.10.287.130">
    <property type="match status" value="1"/>
</dbReference>
<evidence type="ECO:0000259" key="18">
    <source>
        <dbReference type="PROSITE" id="PS50894"/>
    </source>
</evidence>
<dbReference type="EMBL" id="QWGP01000012">
    <property type="protein sequence ID" value="RHZ94517.1"/>
    <property type="molecule type" value="Genomic_DNA"/>
</dbReference>
<feature type="domain" description="Response regulatory" evidence="17">
    <location>
        <begin position="559"/>
        <end position="677"/>
    </location>
</feature>
<dbReference type="Pfam" id="PF02518">
    <property type="entry name" value="HATPase_c"/>
    <property type="match status" value="1"/>
</dbReference>
<dbReference type="AlphaFoldDB" id="A0AAX1UKC4"/>
<sequence>MIAEKSERFFPFAVSAELAPVGVSAAERSALADYLESSETLLTERVVAYASTRSYSHLVSTLPEAWRSSVQGLTDSVILMLDHQSAESAIDYDADIGTDPSTTYGIEAGLRHRLRGISLETFIGAFKGYRDVYLNVTAEARVPAAMREGWLRLLRGFFDRAEIGICAHWSGELGTLDHDQLLSVNRALVNEKNKYLTIFESMNNPVLLVDDGGRIENMNFAAARLFLQDALPGSVYYGPEANLRLADLAGFDLEAVKLRGEAGDVLTCIGERWYSITAQEMLDVSRKFVGIVVTFHDVTEARRAREQAEALARAKTDFLATMSHEIRTPIHSIGGVTELLKQSELASRDRGYVDAIERSTEVLASIVSDVLDYARIESGLVELEQVDFSIDQILDDVARMMQPLVRRKPQLRIVIERTDLPPVLGDAGKLRQILINLTSNAVKFTPEGTVVIGAERLAGGHRFRFTVSDTGPGIAAEKLEEIFKPYIQSDSSISRRHGGTGLGLAICRRLAGHLGGRLDVRSTPGFGSRFTLEVALAPGGSGPASDATADAPPPARALDLLVVEDDEVNALVAHSLLSAAGHGVRVAGTGEAALVALGEHRFDLVLTDLNLPDMDGLELARTIRRHADRHTAELPLVALSAHGPGVDPAALTEAGIDAFLGKPFHFARLEEILCRLVGSSSPTPLGKAAPAGPARRALQSVDLCVLRGHAEALGRTSAARIVQTFRQSVLETARALELAMDEADMRSVTSLAHRLKGAARHLGFRGLSDKAEQVETAAAAEGCEAALVLELVADCRAAPELADLAWAEASAGVAES</sequence>
<dbReference type="InterPro" id="IPR003594">
    <property type="entry name" value="HATPase_dom"/>
</dbReference>
<dbReference type="PROSITE" id="PS50109">
    <property type="entry name" value="HIS_KIN"/>
    <property type="match status" value="1"/>
</dbReference>
<keyword evidence="7" id="KW-0808">Transferase</keyword>
<evidence type="ECO:0000256" key="5">
    <source>
        <dbReference type="ARBA" id="ARBA00022519"/>
    </source>
</evidence>
<dbReference type="SUPFAM" id="SSF55785">
    <property type="entry name" value="PYP-like sensor domain (PAS domain)"/>
    <property type="match status" value="1"/>
</dbReference>
<evidence type="ECO:0000256" key="8">
    <source>
        <dbReference type="ARBA" id="ARBA00022692"/>
    </source>
</evidence>
<keyword evidence="9" id="KW-0418">Kinase</keyword>
<dbReference type="InterPro" id="IPR005467">
    <property type="entry name" value="His_kinase_dom"/>
</dbReference>
<feature type="modified residue" description="4-aspartylphosphate" evidence="15">
    <location>
        <position position="608"/>
    </location>
</feature>
<dbReference type="PRINTS" id="PR00344">
    <property type="entry name" value="BCTRLSENSOR"/>
</dbReference>
<protein>
    <recommendedName>
        <fullName evidence="3">histidine kinase</fullName>
        <ecNumber evidence="3">2.7.13.3</ecNumber>
    </recommendedName>
</protein>
<feature type="domain" description="HPt" evidence="18">
    <location>
        <begin position="714"/>
        <end position="806"/>
    </location>
</feature>
<keyword evidence="4" id="KW-1003">Cell membrane</keyword>
<feature type="domain" description="Histidine kinase" evidence="16">
    <location>
        <begin position="321"/>
        <end position="538"/>
    </location>
</feature>
<dbReference type="Pfam" id="PF01627">
    <property type="entry name" value="Hpt"/>
    <property type="match status" value="1"/>
</dbReference>
<evidence type="ECO:0000256" key="14">
    <source>
        <dbReference type="PROSITE-ProRule" id="PRU00110"/>
    </source>
</evidence>
<evidence type="ECO:0000256" key="15">
    <source>
        <dbReference type="PROSITE-ProRule" id="PRU00169"/>
    </source>
</evidence>
<evidence type="ECO:0000256" key="7">
    <source>
        <dbReference type="ARBA" id="ARBA00022679"/>
    </source>
</evidence>
<keyword evidence="13" id="KW-0472">Membrane</keyword>
<dbReference type="InterPro" id="IPR004358">
    <property type="entry name" value="Sig_transdc_His_kin-like_C"/>
</dbReference>
<dbReference type="CDD" id="cd00088">
    <property type="entry name" value="HPT"/>
    <property type="match status" value="1"/>
</dbReference>
<dbReference type="CDD" id="cd16922">
    <property type="entry name" value="HATPase_EvgS-ArcB-TorS-like"/>
    <property type="match status" value="1"/>
</dbReference>
<evidence type="ECO:0000256" key="9">
    <source>
        <dbReference type="ARBA" id="ARBA00022777"/>
    </source>
</evidence>
<dbReference type="InterPro" id="IPR036097">
    <property type="entry name" value="HisK_dim/P_sf"/>
</dbReference>
<dbReference type="InterPro" id="IPR011006">
    <property type="entry name" value="CheY-like_superfamily"/>
</dbReference>
<evidence type="ECO:0000256" key="13">
    <source>
        <dbReference type="ARBA" id="ARBA00023136"/>
    </source>
</evidence>
<dbReference type="SUPFAM" id="SSF52172">
    <property type="entry name" value="CheY-like"/>
    <property type="match status" value="1"/>
</dbReference>
<proteinExistence type="predicted"/>
<comment type="caution">
    <text evidence="19">The sequence shown here is derived from an EMBL/GenBank/DDBJ whole genome shotgun (WGS) entry which is preliminary data.</text>
</comment>
<dbReference type="InterPro" id="IPR008207">
    <property type="entry name" value="Sig_transdc_His_kin_Hpt_dom"/>
</dbReference>
<dbReference type="CDD" id="cd00082">
    <property type="entry name" value="HisKA"/>
    <property type="match status" value="1"/>
</dbReference>
<dbReference type="InterPro" id="IPR001789">
    <property type="entry name" value="Sig_transdc_resp-reg_receiver"/>
</dbReference>
<evidence type="ECO:0000256" key="12">
    <source>
        <dbReference type="ARBA" id="ARBA00023012"/>
    </source>
</evidence>
<dbReference type="InterPro" id="IPR035965">
    <property type="entry name" value="PAS-like_dom_sf"/>
</dbReference>
<dbReference type="SUPFAM" id="SSF47384">
    <property type="entry name" value="Homodimeric domain of signal transducing histidine kinase"/>
    <property type="match status" value="1"/>
</dbReference>
<dbReference type="SMART" id="SM00448">
    <property type="entry name" value="REC"/>
    <property type="match status" value="1"/>
</dbReference>
<evidence type="ECO:0000313" key="20">
    <source>
        <dbReference type="Proteomes" id="UP000266305"/>
    </source>
</evidence>
<evidence type="ECO:0000256" key="10">
    <source>
        <dbReference type="ARBA" id="ARBA00022840"/>
    </source>
</evidence>
<dbReference type="FunFam" id="3.30.565.10:FF:000010">
    <property type="entry name" value="Sensor histidine kinase RcsC"/>
    <property type="match status" value="1"/>
</dbReference>
<accession>A0AAX1UKC4</accession>
<keyword evidence="5" id="KW-0997">Cell inner membrane</keyword>
<dbReference type="InterPro" id="IPR036641">
    <property type="entry name" value="HPT_dom_sf"/>
</dbReference>
<dbReference type="SMART" id="SM00387">
    <property type="entry name" value="HATPase_c"/>
    <property type="match status" value="1"/>
</dbReference>
<evidence type="ECO:0000313" key="19">
    <source>
        <dbReference type="EMBL" id="RHZ94517.1"/>
    </source>
</evidence>
<dbReference type="Pfam" id="PF00512">
    <property type="entry name" value="HisKA"/>
    <property type="match status" value="1"/>
</dbReference>
<dbReference type="PROSITE" id="PS50894">
    <property type="entry name" value="HPT"/>
    <property type="match status" value="1"/>
</dbReference>
<evidence type="ECO:0000256" key="2">
    <source>
        <dbReference type="ARBA" id="ARBA00004429"/>
    </source>
</evidence>
<comment type="subcellular location">
    <subcellularLocation>
        <location evidence="2">Cell inner membrane</location>
        <topology evidence="2">Multi-pass membrane protein</topology>
    </subcellularLocation>
</comment>